<keyword evidence="2" id="KW-1185">Reference proteome</keyword>
<organism evidence="1 2">
    <name type="scientific">Sphingobium tyrosinilyticum</name>
    <dbReference type="NCBI Taxonomy" id="2715436"/>
    <lineage>
        <taxon>Bacteria</taxon>
        <taxon>Pseudomonadati</taxon>
        <taxon>Pseudomonadota</taxon>
        <taxon>Alphaproteobacteria</taxon>
        <taxon>Sphingomonadales</taxon>
        <taxon>Sphingomonadaceae</taxon>
        <taxon>Sphingobium</taxon>
    </lineage>
</organism>
<comment type="caution">
    <text evidence="1">The sequence shown here is derived from an EMBL/GenBank/DDBJ whole genome shotgun (WGS) entry which is preliminary data.</text>
</comment>
<dbReference type="EMBL" id="JBHSFZ010000003">
    <property type="protein sequence ID" value="MFC4593067.1"/>
    <property type="molecule type" value="Genomic_DNA"/>
</dbReference>
<sequence>MDMFFVCSRIGKAILMGVRIEPIPNSVRVQISGDVETTLSVPYEDDDRFLVALSDGTLLVGSYDEELRCKFDVARNGAGIVRFENGAALVDWRMEWATIGVYDANVVEPPSIKPMPLFPDLDEVLH</sequence>
<protein>
    <submittedName>
        <fullName evidence="1">Uncharacterized protein</fullName>
    </submittedName>
</protein>
<gene>
    <name evidence="1" type="ORF">ACFO3E_02505</name>
</gene>
<evidence type="ECO:0000313" key="1">
    <source>
        <dbReference type="EMBL" id="MFC4593067.1"/>
    </source>
</evidence>
<dbReference type="Proteomes" id="UP001595957">
    <property type="component" value="Unassembled WGS sequence"/>
</dbReference>
<reference evidence="2" key="1">
    <citation type="journal article" date="2019" name="Int. J. Syst. Evol. Microbiol.">
        <title>The Global Catalogue of Microorganisms (GCM) 10K type strain sequencing project: providing services to taxonomists for standard genome sequencing and annotation.</title>
        <authorList>
            <consortium name="The Broad Institute Genomics Platform"/>
            <consortium name="The Broad Institute Genome Sequencing Center for Infectious Disease"/>
            <person name="Wu L."/>
            <person name="Ma J."/>
        </authorList>
    </citation>
    <scope>NUCLEOTIDE SEQUENCE [LARGE SCALE GENOMIC DNA]</scope>
    <source>
        <strain evidence="2">NBRC 103632</strain>
    </source>
</reference>
<name>A0ABV9EUF7_9SPHN</name>
<proteinExistence type="predicted"/>
<evidence type="ECO:0000313" key="2">
    <source>
        <dbReference type="Proteomes" id="UP001595957"/>
    </source>
</evidence>
<accession>A0ABV9EUF7</accession>